<reference evidence="2" key="1">
    <citation type="submission" date="2020-02" db="EMBL/GenBank/DDBJ databases">
        <authorList>
            <person name="Meier V. D."/>
        </authorList>
    </citation>
    <scope>NUCLEOTIDE SEQUENCE</scope>
    <source>
        <strain evidence="2">AVDCRST_MAG88</strain>
    </source>
</reference>
<gene>
    <name evidence="2" type="ORF">AVDCRST_MAG88-4325</name>
</gene>
<proteinExistence type="predicted"/>
<feature type="non-terminal residue" evidence="2">
    <location>
        <position position="1"/>
    </location>
</feature>
<dbReference type="SUPFAM" id="SSF51004">
    <property type="entry name" value="C-terminal (heme d1) domain of cytochrome cd1-nitrite reductase"/>
    <property type="match status" value="1"/>
</dbReference>
<dbReference type="InterPro" id="IPR015943">
    <property type="entry name" value="WD40/YVTN_repeat-like_dom_sf"/>
</dbReference>
<dbReference type="Gene3D" id="2.130.10.10">
    <property type="entry name" value="YVTN repeat-like/Quinoprotein amine dehydrogenase"/>
    <property type="match status" value="1"/>
</dbReference>
<protein>
    <recommendedName>
        <fullName evidence="3">Methanethiol oxidase</fullName>
    </recommendedName>
</protein>
<dbReference type="InterPro" id="IPR011048">
    <property type="entry name" value="Haem_d1_sf"/>
</dbReference>
<sequence length="394" mass="42640">ATFVLGPGPAIAWTLHLLDLARWRAAPTAVTLAGGVRWLGFAADGEALFWLTGGDLDPFTSAPLKGELGRYDPRTGTATTVLALPYTFGPDNVPDVRPLRGDRLGLYGVPVAPDGWATDAPHLLVVDLPTGRVMTDLRLGGVRAGRVPDGEGPDAPPTSHAPGLAWDVARDRLYVAHADEDRVTVVDLAAGVVRRQEDIRDQTPLPTGAGPWETRSAAPIAGGSRPALLSADGRRLFLFGQRSTAERLPDGRWRERIFLRGIRVVNTTTPREVGGLALGGAAALSPDGRRLLVHTARYVGGAPSPHSEDFRLYVFDAASLAELGRLDTEPGDIWFQGFSLDGHHAYLAHLPAWVQGRPSREYQLAIFDLEGRRFVAERAFAHATRLIPLWEIER</sequence>
<evidence type="ECO:0000256" key="1">
    <source>
        <dbReference type="SAM" id="MobiDB-lite"/>
    </source>
</evidence>
<accession>A0A6J4VT20</accession>
<evidence type="ECO:0000313" key="2">
    <source>
        <dbReference type="EMBL" id="CAA9588094.1"/>
    </source>
</evidence>
<evidence type="ECO:0008006" key="3">
    <source>
        <dbReference type="Google" id="ProtNLM"/>
    </source>
</evidence>
<dbReference type="EMBL" id="CADCWM010001084">
    <property type="protein sequence ID" value="CAA9588094.1"/>
    <property type="molecule type" value="Genomic_DNA"/>
</dbReference>
<name>A0A6J4VT20_9BACT</name>
<feature type="region of interest" description="Disordered" evidence="1">
    <location>
        <begin position="144"/>
        <end position="163"/>
    </location>
</feature>
<organism evidence="2">
    <name type="scientific">uncultured Thermomicrobiales bacterium</name>
    <dbReference type="NCBI Taxonomy" id="1645740"/>
    <lineage>
        <taxon>Bacteria</taxon>
        <taxon>Pseudomonadati</taxon>
        <taxon>Thermomicrobiota</taxon>
        <taxon>Thermomicrobia</taxon>
        <taxon>Thermomicrobiales</taxon>
        <taxon>environmental samples</taxon>
    </lineage>
</organism>
<dbReference type="AlphaFoldDB" id="A0A6J4VT20"/>